<sequence length="105" mass="11701">MIDDEKVVADFEPPCLGSGWKRFAATGLAKGEGENPSERNRSSGRRRKGVGQMINVDKRDAYEDDYARDTDGLELEDVECIGRDWSKVGFKVGVVLSLPMCRLSF</sequence>
<dbReference type="EnsemblMetazoa" id="ASIC012399-RA">
    <property type="protein sequence ID" value="ASIC012399-PA"/>
    <property type="gene ID" value="ASIC012399"/>
</dbReference>
<feature type="compositionally biased region" description="Basic and acidic residues" evidence="1">
    <location>
        <begin position="31"/>
        <end position="41"/>
    </location>
</feature>
<name>A0A084W2S7_ANOSI</name>
<dbReference type="EMBL" id="KE525277">
    <property type="protein sequence ID" value="KFB44521.1"/>
    <property type="molecule type" value="Genomic_DNA"/>
</dbReference>
<evidence type="ECO:0000256" key="1">
    <source>
        <dbReference type="SAM" id="MobiDB-lite"/>
    </source>
</evidence>
<evidence type="ECO:0000313" key="3">
    <source>
        <dbReference type="EnsemblMetazoa" id="ASIC012399-PA"/>
    </source>
</evidence>
<feature type="region of interest" description="Disordered" evidence="1">
    <location>
        <begin position="27"/>
        <end position="51"/>
    </location>
</feature>
<proteinExistence type="predicted"/>
<reference evidence="2 4" key="1">
    <citation type="journal article" date="2014" name="BMC Genomics">
        <title>Genome sequence of Anopheles sinensis provides insight into genetics basis of mosquito competence for malaria parasites.</title>
        <authorList>
            <person name="Zhou D."/>
            <person name="Zhang D."/>
            <person name="Ding G."/>
            <person name="Shi L."/>
            <person name="Hou Q."/>
            <person name="Ye Y."/>
            <person name="Xu Y."/>
            <person name="Zhou H."/>
            <person name="Xiong C."/>
            <person name="Li S."/>
            <person name="Yu J."/>
            <person name="Hong S."/>
            <person name="Yu X."/>
            <person name="Zou P."/>
            <person name="Chen C."/>
            <person name="Chang X."/>
            <person name="Wang W."/>
            <person name="Lv Y."/>
            <person name="Sun Y."/>
            <person name="Ma L."/>
            <person name="Shen B."/>
            <person name="Zhu C."/>
        </authorList>
    </citation>
    <scope>NUCLEOTIDE SEQUENCE [LARGE SCALE GENOMIC DNA]</scope>
</reference>
<gene>
    <name evidence="2" type="ORF">ZHAS_00012399</name>
</gene>
<keyword evidence="4" id="KW-1185">Reference proteome</keyword>
<evidence type="ECO:0000313" key="4">
    <source>
        <dbReference type="Proteomes" id="UP000030765"/>
    </source>
</evidence>
<reference evidence="3" key="2">
    <citation type="submission" date="2020-05" db="UniProtKB">
        <authorList>
            <consortium name="EnsemblMetazoa"/>
        </authorList>
    </citation>
    <scope>IDENTIFICATION</scope>
</reference>
<dbReference type="VEuPathDB" id="VectorBase:ASIC012399"/>
<evidence type="ECO:0000313" key="2">
    <source>
        <dbReference type="EMBL" id="KFB44521.1"/>
    </source>
</evidence>
<protein>
    <submittedName>
        <fullName evidence="2 3">Uncharacterized protein</fullName>
    </submittedName>
</protein>
<accession>A0A084W2S7</accession>
<dbReference type="Proteomes" id="UP000030765">
    <property type="component" value="Unassembled WGS sequence"/>
</dbReference>
<dbReference type="AlphaFoldDB" id="A0A084W2S7"/>
<dbReference type="EMBL" id="ATLV01019689">
    <property type="status" value="NOT_ANNOTATED_CDS"/>
    <property type="molecule type" value="Genomic_DNA"/>
</dbReference>
<organism evidence="2">
    <name type="scientific">Anopheles sinensis</name>
    <name type="common">Mosquito</name>
    <dbReference type="NCBI Taxonomy" id="74873"/>
    <lineage>
        <taxon>Eukaryota</taxon>
        <taxon>Metazoa</taxon>
        <taxon>Ecdysozoa</taxon>
        <taxon>Arthropoda</taxon>
        <taxon>Hexapoda</taxon>
        <taxon>Insecta</taxon>
        <taxon>Pterygota</taxon>
        <taxon>Neoptera</taxon>
        <taxon>Endopterygota</taxon>
        <taxon>Diptera</taxon>
        <taxon>Nematocera</taxon>
        <taxon>Culicoidea</taxon>
        <taxon>Culicidae</taxon>
        <taxon>Anophelinae</taxon>
        <taxon>Anopheles</taxon>
    </lineage>
</organism>